<accession>A0A956LZR9</accession>
<reference evidence="1" key="2">
    <citation type="journal article" date="2021" name="Microbiome">
        <title>Successional dynamics and alternative stable states in a saline activated sludge microbial community over 9 years.</title>
        <authorList>
            <person name="Wang Y."/>
            <person name="Ye J."/>
            <person name="Ju F."/>
            <person name="Liu L."/>
            <person name="Boyd J.A."/>
            <person name="Deng Y."/>
            <person name="Parks D.H."/>
            <person name="Jiang X."/>
            <person name="Yin X."/>
            <person name="Woodcroft B.J."/>
            <person name="Tyson G.W."/>
            <person name="Hugenholtz P."/>
            <person name="Polz M.F."/>
            <person name="Zhang T."/>
        </authorList>
    </citation>
    <scope>NUCLEOTIDE SEQUENCE</scope>
    <source>
        <strain evidence="1">HKST-UBA01</strain>
    </source>
</reference>
<gene>
    <name evidence="1" type="ORF">KC729_12305</name>
</gene>
<evidence type="ECO:0000313" key="1">
    <source>
        <dbReference type="EMBL" id="MCA9728461.1"/>
    </source>
</evidence>
<dbReference type="EMBL" id="JAGQHR010000390">
    <property type="protein sequence ID" value="MCA9728461.1"/>
    <property type="molecule type" value="Genomic_DNA"/>
</dbReference>
<protein>
    <submittedName>
        <fullName evidence="1">Uncharacterized protein</fullName>
    </submittedName>
</protein>
<evidence type="ECO:0000313" key="2">
    <source>
        <dbReference type="Proteomes" id="UP000697710"/>
    </source>
</evidence>
<name>A0A956LZR9_UNCEI</name>
<sequence length="53" mass="5955">MKKVGVKKLELNRKTLRCLTETETKRVEGAAQTTKCPCTHTSSRPNNSCLIFC</sequence>
<proteinExistence type="predicted"/>
<dbReference type="AlphaFoldDB" id="A0A956LZR9"/>
<dbReference type="Proteomes" id="UP000697710">
    <property type="component" value="Unassembled WGS sequence"/>
</dbReference>
<reference evidence="1" key="1">
    <citation type="submission" date="2020-04" db="EMBL/GenBank/DDBJ databases">
        <authorList>
            <person name="Zhang T."/>
        </authorList>
    </citation>
    <scope>NUCLEOTIDE SEQUENCE</scope>
    <source>
        <strain evidence="1">HKST-UBA01</strain>
    </source>
</reference>
<comment type="caution">
    <text evidence="1">The sequence shown here is derived from an EMBL/GenBank/DDBJ whole genome shotgun (WGS) entry which is preliminary data.</text>
</comment>
<organism evidence="1 2">
    <name type="scientific">Eiseniibacteriota bacterium</name>
    <dbReference type="NCBI Taxonomy" id="2212470"/>
    <lineage>
        <taxon>Bacteria</taxon>
        <taxon>Candidatus Eiseniibacteriota</taxon>
    </lineage>
</organism>